<proteinExistence type="predicted"/>
<gene>
    <name evidence="3" type="ORF">L21SP5_00810</name>
</gene>
<evidence type="ECO:0000256" key="2">
    <source>
        <dbReference type="SAM" id="SignalP"/>
    </source>
</evidence>
<feature type="signal peptide" evidence="2">
    <location>
        <begin position="1"/>
        <end position="22"/>
    </location>
</feature>
<sequence length="465" mass="52758" precursor="true">MVKGIFLLLSVFAITLSAISQTAPDSVKVDSLLDSAQYESIVKPNDSLMETNAVESDSLEIKDTTQLIKEQKTPVEKADTAADISLLKDSIANVNERNFRLKDSLHNIHSEINILRLEADSIRAERNLYADSIAYLELEYDSLEHVVAKLKKKNELLRPLNRELSDQIQNLQNKVDSQSVMLDRQIQKIKEKEQLYAEKELIYQKAIQESKIDLVKLEGQLAAKNSQLSGKEREIELLAESISDRKDAIQEKNEEIRLIRDKRQSASVQLDTLKDYLRETEKDLLLTKQELKYSKKEIKALKKRIHDLTNKEKTIRLVQGIGIRNYRSPLYSLKPESSDNPDSYVITNENAGDYEFDFVTGATFKLFDLSADDAKFTSDVGFFLGFGGKNLFKNFYIGPNVKLFDVIHINAGLNIAEFRSLKSGFNEGDRVPQGSSIPTVSQWELTPYFGLTFDFSLITSIAGKL</sequence>
<dbReference type="PATRIC" id="fig|1307839.3.peg.856"/>
<dbReference type="OrthoDB" id="9842088at2"/>
<dbReference type="KEGG" id="blq:L21SP5_00810"/>
<feature type="coiled-coil region" evidence="1">
    <location>
        <begin position="133"/>
        <end position="311"/>
    </location>
</feature>
<keyword evidence="4" id="KW-1185">Reference proteome</keyword>
<name>A0A0S2HWN4_9BACT</name>
<keyword evidence="2" id="KW-0732">Signal</keyword>
<dbReference type="Proteomes" id="UP000064893">
    <property type="component" value="Chromosome"/>
</dbReference>
<keyword evidence="1" id="KW-0175">Coiled coil</keyword>
<accession>A0A0S2HWN4</accession>
<reference evidence="3 4" key="1">
    <citation type="submission" date="2015-11" db="EMBL/GenBank/DDBJ databases">
        <title>Description and complete genome sequence of a novel strain predominating in hypersaline microbial mats and representing a new family of the Bacteriodetes phylum.</title>
        <authorList>
            <person name="Spring S."/>
            <person name="Bunk B."/>
            <person name="Sproer C."/>
            <person name="Klenk H.-P."/>
        </authorList>
    </citation>
    <scope>NUCLEOTIDE SEQUENCE [LARGE SCALE GENOMIC DNA]</scope>
    <source>
        <strain evidence="3 4">L21-Spi-D4</strain>
    </source>
</reference>
<dbReference type="STRING" id="1307839.L21SP5_00810"/>
<evidence type="ECO:0000313" key="4">
    <source>
        <dbReference type="Proteomes" id="UP000064893"/>
    </source>
</evidence>
<dbReference type="EMBL" id="CP013118">
    <property type="protein sequence ID" value="ALO14481.1"/>
    <property type="molecule type" value="Genomic_DNA"/>
</dbReference>
<evidence type="ECO:0000256" key="1">
    <source>
        <dbReference type="SAM" id="Coils"/>
    </source>
</evidence>
<evidence type="ECO:0000313" key="3">
    <source>
        <dbReference type="EMBL" id="ALO14481.1"/>
    </source>
</evidence>
<organism evidence="3 4">
    <name type="scientific">Salinivirga cyanobacteriivorans</name>
    <dbReference type="NCBI Taxonomy" id="1307839"/>
    <lineage>
        <taxon>Bacteria</taxon>
        <taxon>Pseudomonadati</taxon>
        <taxon>Bacteroidota</taxon>
        <taxon>Bacteroidia</taxon>
        <taxon>Bacteroidales</taxon>
        <taxon>Salinivirgaceae</taxon>
        <taxon>Salinivirga</taxon>
    </lineage>
</organism>
<feature type="chain" id="PRO_5006599181" evidence="2">
    <location>
        <begin position="23"/>
        <end position="465"/>
    </location>
</feature>
<dbReference type="AlphaFoldDB" id="A0A0S2HWN4"/>
<protein>
    <submittedName>
        <fullName evidence="3">Chromosome segregation protein SMC</fullName>
    </submittedName>
</protein>
<dbReference type="RefSeq" id="WP_057952022.1">
    <property type="nucleotide sequence ID" value="NZ_CP013118.1"/>
</dbReference>